<dbReference type="Pfam" id="PF01796">
    <property type="entry name" value="OB_ChsH2_C"/>
    <property type="match status" value="1"/>
</dbReference>
<accession>A0ABV3LKA3</accession>
<dbReference type="EMBL" id="JBFBMH010000028">
    <property type="protein sequence ID" value="MEW1976351.1"/>
    <property type="molecule type" value="Genomic_DNA"/>
</dbReference>
<keyword evidence="3" id="KW-1185">Reference proteome</keyword>
<sequence>MTERSDLDEGFRMLTRLTNVDLETLSIGARVRVAWNDQGAVSLPEFEPLG</sequence>
<protein>
    <submittedName>
        <fullName evidence="2">OB-fold domain-containing protein</fullName>
    </submittedName>
</protein>
<dbReference type="Proteomes" id="UP001553715">
    <property type="component" value="Unassembled WGS sequence"/>
</dbReference>
<evidence type="ECO:0000313" key="3">
    <source>
        <dbReference type="Proteomes" id="UP001553715"/>
    </source>
</evidence>
<evidence type="ECO:0000259" key="1">
    <source>
        <dbReference type="Pfam" id="PF01796"/>
    </source>
</evidence>
<reference evidence="2 3" key="1">
    <citation type="submission" date="2024-06" db="EMBL/GenBank/DDBJ databases">
        <title>The Natural Products Discovery Center: Release of the First 8490 Sequenced Strains for Exploring Actinobacteria Biosynthetic Diversity.</title>
        <authorList>
            <person name="Kalkreuter E."/>
            <person name="Kautsar S.A."/>
            <person name="Yang D."/>
            <person name="Bader C.D."/>
            <person name="Teijaro C.N."/>
            <person name="Fluegel L."/>
            <person name="Davis C.M."/>
            <person name="Simpson J.R."/>
            <person name="Lauterbach L."/>
            <person name="Steele A.D."/>
            <person name="Gui C."/>
            <person name="Meng S."/>
            <person name="Li G."/>
            <person name="Viehrig K."/>
            <person name="Ye F."/>
            <person name="Su P."/>
            <person name="Kiefer A.F."/>
            <person name="Nichols A."/>
            <person name="Cepeda A.J."/>
            <person name="Yan W."/>
            <person name="Fan B."/>
            <person name="Jiang Y."/>
            <person name="Adhikari A."/>
            <person name="Zheng C.-J."/>
            <person name="Schuster L."/>
            <person name="Cowan T.M."/>
            <person name="Smanski M.J."/>
            <person name="Chevrette M.G."/>
            <person name="De Carvalho L.P.S."/>
            <person name="Shen B."/>
        </authorList>
    </citation>
    <scope>NUCLEOTIDE SEQUENCE [LARGE SCALE GENOMIC DNA]</scope>
    <source>
        <strain evidence="2 3">NPDC077434</strain>
    </source>
</reference>
<evidence type="ECO:0000313" key="2">
    <source>
        <dbReference type="EMBL" id="MEW1976351.1"/>
    </source>
</evidence>
<gene>
    <name evidence="2" type="ORF">AB0301_14925</name>
</gene>
<name>A0ABV3LKA3_9MICO</name>
<dbReference type="RefSeq" id="WP_206494999.1">
    <property type="nucleotide sequence ID" value="NZ_JBFBMH010000028.1"/>
</dbReference>
<dbReference type="InterPro" id="IPR002878">
    <property type="entry name" value="ChsH2_C"/>
</dbReference>
<feature type="domain" description="ChsH2 C-terminal OB-fold" evidence="1">
    <location>
        <begin position="6"/>
        <end position="35"/>
    </location>
</feature>
<comment type="caution">
    <text evidence="2">The sequence shown here is derived from an EMBL/GenBank/DDBJ whole genome shotgun (WGS) entry which is preliminary data.</text>
</comment>
<organism evidence="2 3">
    <name type="scientific">Microbacterium profundi</name>
    <dbReference type="NCBI Taxonomy" id="450380"/>
    <lineage>
        <taxon>Bacteria</taxon>
        <taxon>Bacillati</taxon>
        <taxon>Actinomycetota</taxon>
        <taxon>Actinomycetes</taxon>
        <taxon>Micrococcales</taxon>
        <taxon>Microbacteriaceae</taxon>
        <taxon>Microbacterium</taxon>
    </lineage>
</organism>
<proteinExistence type="predicted"/>